<accession>A0AB34KN08</accession>
<dbReference type="Gene3D" id="3.40.50.12780">
    <property type="entry name" value="N-terminal domain of ligase-like"/>
    <property type="match status" value="1"/>
</dbReference>
<dbReference type="Pfam" id="PF00975">
    <property type="entry name" value="Thioesterase"/>
    <property type="match status" value="1"/>
</dbReference>
<comment type="similarity">
    <text evidence="1">Belongs to the ATP-dependent AMP-binding enzyme family.</text>
</comment>
<keyword evidence="6" id="KW-1185">Reference proteome</keyword>
<dbReference type="InterPro" id="IPR045851">
    <property type="entry name" value="AMP-bd_C_sf"/>
</dbReference>
<dbReference type="EMBL" id="JAAQHG020000014">
    <property type="protein sequence ID" value="KAL1586407.1"/>
    <property type="molecule type" value="Genomic_DNA"/>
</dbReference>
<dbReference type="GeneID" id="96006694"/>
<dbReference type="InterPro" id="IPR001031">
    <property type="entry name" value="Thioesterase"/>
</dbReference>
<dbReference type="SUPFAM" id="SSF56801">
    <property type="entry name" value="Acetyl-CoA synthetase-like"/>
    <property type="match status" value="1"/>
</dbReference>
<dbReference type="RefSeq" id="XP_069229512.1">
    <property type="nucleotide sequence ID" value="XM_069373856.1"/>
</dbReference>
<dbReference type="Gene3D" id="1.10.1200.10">
    <property type="entry name" value="ACP-like"/>
    <property type="match status" value="1"/>
</dbReference>
<dbReference type="AlphaFoldDB" id="A0AB34KN08"/>
<protein>
    <recommendedName>
        <fullName evidence="4">Carrier domain-containing protein</fullName>
    </recommendedName>
</protein>
<gene>
    <name evidence="5" type="ORF">WHR41_05251</name>
</gene>
<evidence type="ECO:0000256" key="1">
    <source>
        <dbReference type="ARBA" id="ARBA00006432"/>
    </source>
</evidence>
<dbReference type="GO" id="GO:0019748">
    <property type="term" value="P:secondary metabolic process"/>
    <property type="evidence" value="ECO:0007669"/>
    <property type="project" value="TreeGrafter"/>
</dbReference>
<dbReference type="Gene3D" id="3.40.50.1820">
    <property type="entry name" value="alpha/beta hydrolase"/>
    <property type="match status" value="1"/>
</dbReference>
<feature type="region of interest" description="Disordered" evidence="3">
    <location>
        <begin position="948"/>
        <end position="978"/>
    </location>
</feature>
<evidence type="ECO:0000313" key="6">
    <source>
        <dbReference type="Proteomes" id="UP000803884"/>
    </source>
</evidence>
<feature type="domain" description="Carrier" evidence="4">
    <location>
        <begin position="572"/>
        <end position="649"/>
    </location>
</feature>
<dbReference type="PROSITE" id="PS00455">
    <property type="entry name" value="AMP_BINDING"/>
    <property type="match status" value="1"/>
</dbReference>
<dbReference type="PROSITE" id="PS50075">
    <property type="entry name" value="CARRIER"/>
    <property type="match status" value="1"/>
</dbReference>
<dbReference type="Gene3D" id="3.30.300.30">
    <property type="match status" value="1"/>
</dbReference>
<dbReference type="InterPro" id="IPR036736">
    <property type="entry name" value="ACP-like_sf"/>
</dbReference>
<evidence type="ECO:0000256" key="2">
    <source>
        <dbReference type="ARBA" id="ARBA00022598"/>
    </source>
</evidence>
<keyword evidence="2" id="KW-0436">Ligase</keyword>
<dbReference type="SUPFAM" id="SSF47336">
    <property type="entry name" value="ACP-like"/>
    <property type="match status" value="1"/>
</dbReference>
<dbReference type="PANTHER" id="PTHR24096">
    <property type="entry name" value="LONG-CHAIN-FATTY-ACID--COA LIGASE"/>
    <property type="match status" value="1"/>
</dbReference>
<dbReference type="SUPFAM" id="SSF53474">
    <property type="entry name" value="alpha/beta-Hydrolases"/>
    <property type="match status" value="1"/>
</dbReference>
<dbReference type="GO" id="GO:0016405">
    <property type="term" value="F:CoA-ligase activity"/>
    <property type="evidence" value="ECO:0007669"/>
    <property type="project" value="TreeGrafter"/>
</dbReference>
<evidence type="ECO:0000256" key="3">
    <source>
        <dbReference type="SAM" id="MobiDB-lite"/>
    </source>
</evidence>
<dbReference type="Pfam" id="PF00501">
    <property type="entry name" value="AMP-binding"/>
    <property type="match status" value="1"/>
</dbReference>
<dbReference type="InterPro" id="IPR000873">
    <property type="entry name" value="AMP-dep_synth/lig_dom"/>
</dbReference>
<reference evidence="5 6" key="1">
    <citation type="journal article" date="2020" name="Microbiol. Resour. Announc.">
        <title>Draft Genome Sequence of a Cladosporium Species Isolated from the Mesophotic Ascidian Didemnum maculosum.</title>
        <authorList>
            <person name="Gioti A."/>
            <person name="Siaperas R."/>
            <person name="Nikolaivits E."/>
            <person name="Le Goff G."/>
            <person name="Ouazzani J."/>
            <person name="Kotoulas G."/>
            <person name="Topakas E."/>
        </authorList>
    </citation>
    <scope>NUCLEOTIDE SEQUENCE [LARGE SCALE GENOMIC DNA]</scope>
    <source>
        <strain evidence="5 6">TM138-S3</strain>
    </source>
</reference>
<dbReference type="InterPro" id="IPR020845">
    <property type="entry name" value="AMP-binding_CS"/>
</dbReference>
<proteinExistence type="inferred from homology"/>
<dbReference type="InterPro" id="IPR042099">
    <property type="entry name" value="ANL_N_sf"/>
</dbReference>
<dbReference type="InterPro" id="IPR029058">
    <property type="entry name" value="AB_hydrolase_fold"/>
</dbReference>
<evidence type="ECO:0000313" key="5">
    <source>
        <dbReference type="EMBL" id="KAL1586407.1"/>
    </source>
</evidence>
<evidence type="ECO:0000259" key="4">
    <source>
        <dbReference type="PROSITE" id="PS50075"/>
    </source>
</evidence>
<dbReference type="Proteomes" id="UP000803884">
    <property type="component" value="Unassembled WGS sequence"/>
</dbReference>
<dbReference type="InterPro" id="IPR009081">
    <property type="entry name" value="PP-bd_ACP"/>
</dbReference>
<organism evidence="5 6">
    <name type="scientific">Cladosporium halotolerans</name>
    <dbReference type="NCBI Taxonomy" id="1052096"/>
    <lineage>
        <taxon>Eukaryota</taxon>
        <taxon>Fungi</taxon>
        <taxon>Dikarya</taxon>
        <taxon>Ascomycota</taxon>
        <taxon>Pezizomycotina</taxon>
        <taxon>Dothideomycetes</taxon>
        <taxon>Dothideomycetidae</taxon>
        <taxon>Cladosporiales</taxon>
        <taxon>Cladosporiaceae</taxon>
        <taxon>Cladosporium</taxon>
    </lineage>
</organism>
<sequence length="978" mass="107924">MDEQCSNTPSTLLGLLERAVSNWPNHGITFCQSTGKDDGTLLTYSQLLSQAQARARTLLTRQLVIPGEPALLYFEDNYASVVWYWATIIAGAIPALLPPMKAKSVTQTNLLDHVSTLLDRPPFLTSNSLDHIFSDHRDAFKITAIEHISEDDASTKSLPSLLDPGRGHEHKAATYLFTSGSTGPSKAVEFTHHQLIASSRTKAETNRMNSDKVFLSWISFDHSVSICELHLHAMYAGANQVMIPASEMVGNPAGFWNAVSYHKVAYTFSPNSFLATANAAYENDLEEQTMDQLDFSNLQVLFCGGEANKVKTLEKADAILTRHRAPNHSITPVYGLSETCSAIFYNRGAPQYDVSNDYIFASVGTMLPGNSLRLVDNDLTRVPGGEVGAIQLQGPLMFRKYYNNEAATSSCMTEDGWFDTGDTGRLDAKGNLCIVGRTKEVLIINGQNYSSFDLEYAVERAVPELTGGYTATFAVWLEDAETEDLVILFNPQDQYTDDKSALRDLVEKVATAATEFCGKRPATVVPLPKACLPKSSIGKLSRSALKRSLLAGEFDRYKVKEAAPDFASTGESSLSPELLKAIRQVLRGTNVTVNASTTLSSLGIDSLGHLRLKAAIEREYPSHESRLSLARLVACRSLADVDAYLSELLNPSDHKYNAVVELAPRGSKPTLILGPPASGEVLIWLPLVPHFPDRRILALRARGFEEGETPFESMDETVNEYFAAIKKSEPSGPYCLLGRCFGGNIAFELGKRLQAQGDEVIFCGGINGAANLSRLLKAYPSKFPILELLKYLGVIEGEEGRQMCDELGHLSNDDFEVAILERLQPALSKAGMSLQKVRRWMKIAASSYRIGYDYTPQGRIPAFDVFFMRAPEILACDDKEFYDEWMGEWNDCVVQGEGKRVPLREDRPTPSGALRFHYLPVRPENADAPSFSSTFGATLSEALRRREEERVFGQSKKRSRRATIGDTMPSKRLVTVRS</sequence>
<dbReference type="Pfam" id="PF00550">
    <property type="entry name" value="PP-binding"/>
    <property type="match status" value="1"/>
</dbReference>
<comment type="caution">
    <text evidence="5">The sequence shown here is derived from an EMBL/GenBank/DDBJ whole genome shotgun (WGS) entry which is preliminary data.</text>
</comment>
<dbReference type="PANTHER" id="PTHR24096:SF149">
    <property type="entry name" value="AMP-BINDING DOMAIN-CONTAINING PROTEIN-RELATED"/>
    <property type="match status" value="1"/>
</dbReference>
<name>A0AB34KN08_9PEZI</name>